<dbReference type="Pfam" id="PF01850">
    <property type="entry name" value="PIN"/>
    <property type="match status" value="1"/>
</dbReference>
<dbReference type="AlphaFoldDB" id="A0AAW6TYD4"/>
<evidence type="ECO:0000256" key="2">
    <source>
        <dbReference type="ARBA" id="ARBA00022649"/>
    </source>
</evidence>
<dbReference type="GO" id="GO:0090729">
    <property type="term" value="F:toxin activity"/>
    <property type="evidence" value="ECO:0007669"/>
    <property type="project" value="UniProtKB-KW"/>
</dbReference>
<sequence>MRTYIDSDVLVWHLRGERRAARLLQRLRSDRTRELWTGALQRAEIVFFMRPEEEHATLLLLGELKTAPVDQSIVDRAAGLYRRWHPGHGVDIHDCILAATAMQSGGEIFTLNRKHFPMPELTVTRAW</sequence>
<dbReference type="GO" id="GO:0004540">
    <property type="term" value="F:RNA nuclease activity"/>
    <property type="evidence" value="ECO:0007669"/>
    <property type="project" value="InterPro"/>
</dbReference>
<dbReference type="GO" id="GO:0000287">
    <property type="term" value="F:magnesium ion binding"/>
    <property type="evidence" value="ECO:0007669"/>
    <property type="project" value="UniProtKB-UniRule"/>
</dbReference>
<dbReference type="InterPro" id="IPR022907">
    <property type="entry name" value="VapC_family"/>
</dbReference>
<dbReference type="HAMAP" id="MF_00265">
    <property type="entry name" value="VapC_Nob1"/>
    <property type="match status" value="1"/>
</dbReference>
<keyword evidence="11" id="KW-1185">Reference proteome</keyword>
<keyword evidence="5 8" id="KW-0378">Hydrolase</keyword>
<keyword evidence="6 8" id="KW-0460">Magnesium</keyword>
<feature type="domain" description="PIN" evidence="9">
    <location>
        <begin position="4"/>
        <end position="114"/>
    </location>
</feature>
<keyword evidence="3 8" id="KW-0540">Nuclease</keyword>
<protein>
    <recommendedName>
        <fullName evidence="8">Ribonuclease VapC</fullName>
        <shortName evidence="8">RNase VapC</shortName>
        <ecNumber evidence="8">3.1.-.-</ecNumber>
    </recommendedName>
    <alternativeName>
        <fullName evidence="8">Toxin VapC</fullName>
    </alternativeName>
</protein>
<comment type="cofactor">
    <cofactor evidence="1 8">
        <name>Mg(2+)</name>
        <dbReference type="ChEBI" id="CHEBI:18420"/>
    </cofactor>
</comment>
<dbReference type="InterPro" id="IPR002716">
    <property type="entry name" value="PIN_dom"/>
</dbReference>
<dbReference type="SUPFAM" id="SSF88723">
    <property type="entry name" value="PIN domain-like"/>
    <property type="match status" value="1"/>
</dbReference>
<dbReference type="InterPro" id="IPR050556">
    <property type="entry name" value="Type_II_TA_system_RNase"/>
</dbReference>
<dbReference type="Proteomes" id="UP001431776">
    <property type="component" value="Unassembled WGS sequence"/>
</dbReference>
<evidence type="ECO:0000313" key="10">
    <source>
        <dbReference type="EMBL" id="MDI6449367.1"/>
    </source>
</evidence>
<organism evidence="10 11">
    <name type="scientific">Anaerobaca lacustris</name>
    <dbReference type="NCBI Taxonomy" id="3044600"/>
    <lineage>
        <taxon>Bacteria</taxon>
        <taxon>Pseudomonadati</taxon>
        <taxon>Planctomycetota</taxon>
        <taxon>Phycisphaerae</taxon>
        <taxon>Sedimentisphaerales</taxon>
        <taxon>Anaerobacaceae</taxon>
        <taxon>Anaerobaca</taxon>
    </lineage>
</organism>
<comment type="function">
    <text evidence="8">Toxic component of a toxin-antitoxin (TA) system. An RNase.</text>
</comment>
<dbReference type="Gene3D" id="3.40.50.1010">
    <property type="entry name" value="5'-nuclease"/>
    <property type="match status" value="1"/>
</dbReference>
<evidence type="ECO:0000256" key="6">
    <source>
        <dbReference type="ARBA" id="ARBA00022842"/>
    </source>
</evidence>
<dbReference type="RefSeq" id="WP_349244775.1">
    <property type="nucleotide sequence ID" value="NZ_JASCXX010000010.1"/>
</dbReference>
<feature type="binding site" evidence="8">
    <location>
        <position position="6"/>
    </location>
    <ligand>
        <name>Mg(2+)</name>
        <dbReference type="ChEBI" id="CHEBI:18420"/>
    </ligand>
</feature>
<dbReference type="PANTHER" id="PTHR33653">
    <property type="entry name" value="RIBONUCLEASE VAPC2"/>
    <property type="match status" value="1"/>
</dbReference>
<comment type="caution">
    <text evidence="10">The sequence shown here is derived from an EMBL/GenBank/DDBJ whole genome shotgun (WGS) entry which is preliminary data.</text>
</comment>
<dbReference type="InterPro" id="IPR029060">
    <property type="entry name" value="PIN-like_dom_sf"/>
</dbReference>
<feature type="binding site" evidence="8">
    <location>
        <position position="94"/>
    </location>
    <ligand>
        <name>Mg(2+)</name>
        <dbReference type="ChEBI" id="CHEBI:18420"/>
    </ligand>
</feature>
<dbReference type="PANTHER" id="PTHR33653:SF1">
    <property type="entry name" value="RIBONUCLEASE VAPC2"/>
    <property type="match status" value="1"/>
</dbReference>
<keyword evidence="8" id="KW-0800">Toxin</keyword>
<evidence type="ECO:0000256" key="5">
    <source>
        <dbReference type="ARBA" id="ARBA00022801"/>
    </source>
</evidence>
<gene>
    <name evidence="8" type="primary">vapC</name>
    <name evidence="10" type="ORF">QJ522_09970</name>
</gene>
<keyword evidence="2 8" id="KW-1277">Toxin-antitoxin system</keyword>
<proteinExistence type="inferred from homology"/>
<evidence type="ECO:0000256" key="4">
    <source>
        <dbReference type="ARBA" id="ARBA00022723"/>
    </source>
</evidence>
<name>A0AAW6TYD4_9BACT</name>
<evidence type="ECO:0000259" key="9">
    <source>
        <dbReference type="Pfam" id="PF01850"/>
    </source>
</evidence>
<dbReference type="EMBL" id="JASCXX010000010">
    <property type="protein sequence ID" value="MDI6449367.1"/>
    <property type="molecule type" value="Genomic_DNA"/>
</dbReference>
<evidence type="ECO:0000256" key="3">
    <source>
        <dbReference type="ARBA" id="ARBA00022722"/>
    </source>
</evidence>
<keyword evidence="4 8" id="KW-0479">Metal-binding</keyword>
<evidence type="ECO:0000256" key="8">
    <source>
        <dbReference type="HAMAP-Rule" id="MF_00265"/>
    </source>
</evidence>
<dbReference type="GO" id="GO:0016787">
    <property type="term" value="F:hydrolase activity"/>
    <property type="evidence" value="ECO:0007669"/>
    <property type="project" value="UniProtKB-KW"/>
</dbReference>
<reference evidence="10" key="1">
    <citation type="submission" date="2023-05" db="EMBL/GenBank/DDBJ databases">
        <title>Anaerotaeda fermentans gen. nov., sp. nov., a novel anaerobic planctomycete of the new family within the order Sedimentisphaerales isolated from Taman Peninsula, Russia.</title>
        <authorList>
            <person name="Khomyakova M.A."/>
            <person name="Merkel A.Y."/>
            <person name="Slobodkin A.I."/>
        </authorList>
    </citation>
    <scope>NUCLEOTIDE SEQUENCE</scope>
    <source>
        <strain evidence="10">M17dextr</strain>
    </source>
</reference>
<comment type="similarity">
    <text evidence="7 8">Belongs to the PINc/VapC protein family.</text>
</comment>
<evidence type="ECO:0000313" key="11">
    <source>
        <dbReference type="Proteomes" id="UP001431776"/>
    </source>
</evidence>
<dbReference type="EC" id="3.1.-.-" evidence="8"/>
<accession>A0AAW6TYD4</accession>
<evidence type="ECO:0000256" key="7">
    <source>
        <dbReference type="ARBA" id="ARBA00038093"/>
    </source>
</evidence>
<evidence type="ECO:0000256" key="1">
    <source>
        <dbReference type="ARBA" id="ARBA00001946"/>
    </source>
</evidence>